<evidence type="ECO:0000256" key="3">
    <source>
        <dbReference type="ARBA" id="ARBA00012272"/>
    </source>
</evidence>
<evidence type="ECO:0000256" key="7">
    <source>
        <dbReference type="ARBA" id="ARBA00023239"/>
    </source>
</evidence>
<dbReference type="PRINTS" id="PR00807">
    <property type="entry name" value="AMBALLERGEN"/>
</dbReference>
<feature type="region of interest" description="Disordered" evidence="9">
    <location>
        <begin position="1"/>
        <end position="38"/>
    </location>
</feature>
<accession>I1HT63</accession>
<dbReference type="InterPro" id="IPR018082">
    <property type="entry name" value="AmbAllergen"/>
</dbReference>
<proteinExistence type="inferred from homology"/>
<dbReference type="GO" id="GO:0046872">
    <property type="term" value="F:metal ion binding"/>
    <property type="evidence" value="ECO:0007669"/>
    <property type="project" value="UniProtKB-KW"/>
</dbReference>
<name>I1HT63_BRADI</name>
<keyword evidence="6 8" id="KW-0106">Calcium</keyword>
<evidence type="ECO:0000256" key="4">
    <source>
        <dbReference type="ARBA" id="ARBA00022723"/>
    </source>
</evidence>
<dbReference type="OMA" id="AQIISQC"/>
<reference evidence="11" key="2">
    <citation type="submission" date="2017-06" db="EMBL/GenBank/DDBJ databases">
        <title>WGS assembly of Brachypodium distachyon.</title>
        <authorList>
            <consortium name="The International Brachypodium Initiative"/>
            <person name="Lucas S."/>
            <person name="Harmon-Smith M."/>
            <person name="Lail K."/>
            <person name="Tice H."/>
            <person name="Grimwood J."/>
            <person name="Bruce D."/>
            <person name="Barry K."/>
            <person name="Shu S."/>
            <person name="Lindquist E."/>
            <person name="Wang M."/>
            <person name="Pitluck S."/>
            <person name="Vogel J.P."/>
            <person name="Garvin D.F."/>
            <person name="Mockler T.C."/>
            <person name="Schmutz J."/>
            <person name="Rokhsar D."/>
            <person name="Bevan M.W."/>
        </authorList>
    </citation>
    <scope>NUCLEOTIDE SEQUENCE</scope>
    <source>
        <strain evidence="11">Bd21</strain>
    </source>
</reference>
<keyword evidence="13" id="KW-1185">Reference proteome</keyword>
<comment type="cofactor">
    <cofactor evidence="8">
        <name>Ca(2+)</name>
        <dbReference type="ChEBI" id="CHEBI:29108"/>
    </cofactor>
    <text evidence="8">Binds 1 Ca(2+) ion. Required for its activity.</text>
</comment>
<dbReference type="InterPro" id="IPR045032">
    <property type="entry name" value="PEL"/>
</dbReference>
<evidence type="ECO:0000256" key="9">
    <source>
        <dbReference type="SAM" id="MobiDB-lite"/>
    </source>
</evidence>
<dbReference type="InterPro" id="IPR012334">
    <property type="entry name" value="Pectin_lyas_fold"/>
</dbReference>
<dbReference type="OrthoDB" id="1637350at2759"/>
<gene>
    <name evidence="12" type="primary">LOC100846807</name>
    <name evidence="11" type="ORF">BRADI_2g54350v3</name>
</gene>
<dbReference type="UniPathway" id="UPA00545">
    <property type="reaction ID" value="UER00824"/>
</dbReference>
<evidence type="ECO:0000256" key="5">
    <source>
        <dbReference type="ARBA" id="ARBA00022729"/>
    </source>
</evidence>
<dbReference type="SUPFAM" id="SSF51126">
    <property type="entry name" value="Pectin lyase-like"/>
    <property type="match status" value="1"/>
</dbReference>
<evidence type="ECO:0000313" key="13">
    <source>
        <dbReference type="Proteomes" id="UP000008810"/>
    </source>
</evidence>
<dbReference type="GO" id="GO:0030570">
    <property type="term" value="F:pectate lyase activity"/>
    <property type="evidence" value="ECO:0000318"/>
    <property type="project" value="GO_Central"/>
</dbReference>
<evidence type="ECO:0000256" key="6">
    <source>
        <dbReference type="ARBA" id="ARBA00022837"/>
    </source>
</evidence>
<dbReference type="Proteomes" id="UP000008810">
    <property type="component" value="Chromosome 2"/>
</dbReference>
<dbReference type="PANTHER" id="PTHR31683">
    <property type="entry name" value="PECTATE LYASE 18-RELATED"/>
    <property type="match status" value="1"/>
</dbReference>
<keyword evidence="7 8" id="KW-0456">Lyase</keyword>
<evidence type="ECO:0000256" key="8">
    <source>
        <dbReference type="RuleBase" id="RU361123"/>
    </source>
</evidence>
<dbReference type="STRING" id="15368.I1HT63"/>
<organism evidence="12">
    <name type="scientific">Brachypodium distachyon</name>
    <name type="common">Purple false brome</name>
    <name type="synonym">Trachynia distachya</name>
    <dbReference type="NCBI Taxonomy" id="15368"/>
    <lineage>
        <taxon>Eukaryota</taxon>
        <taxon>Viridiplantae</taxon>
        <taxon>Streptophyta</taxon>
        <taxon>Embryophyta</taxon>
        <taxon>Tracheophyta</taxon>
        <taxon>Spermatophyta</taxon>
        <taxon>Magnoliopsida</taxon>
        <taxon>Liliopsida</taxon>
        <taxon>Poales</taxon>
        <taxon>Poaceae</taxon>
        <taxon>BOP clade</taxon>
        <taxon>Pooideae</taxon>
        <taxon>Stipodae</taxon>
        <taxon>Brachypodieae</taxon>
        <taxon>Brachypodium</taxon>
    </lineage>
</organism>
<comment type="pathway">
    <text evidence="2 8">Glycan metabolism; pectin degradation; 2-dehydro-3-deoxy-D-gluconate from pectin: step 2/5.</text>
</comment>
<dbReference type="PANTHER" id="PTHR31683:SF170">
    <property type="entry name" value="PECTATE LYASE"/>
    <property type="match status" value="1"/>
</dbReference>
<dbReference type="Gene3D" id="2.160.20.10">
    <property type="entry name" value="Single-stranded right-handed beta-helix, Pectin lyase-like"/>
    <property type="match status" value="1"/>
</dbReference>
<evidence type="ECO:0000259" key="10">
    <source>
        <dbReference type="SMART" id="SM00656"/>
    </source>
</evidence>
<evidence type="ECO:0000256" key="1">
    <source>
        <dbReference type="ARBA" id="ARBA00000695"/>
    </source>
</evidence>
<dbReference type="RefSeq" id="XP_003567253.1">
    <property type="nucleotide sequence ID" value="XM_003567205.4"/>
</dbReference>
<dbReference type="InterPro" id="IPR011050">
    <property type="entry name" value="Pectin_lyase_fold/virulence"/>
</dbReference>
<dbReference type="SMART" id="SM00656">
    <property type="entry name" value="Amb_all"/>
    <property type="match status" value="1"/>
</dbReference>
<dbReference type="GO" id="GO:0045490">
    <property type="term" value="P:pectin catabolic process"/>
    <property type="evidence" value="ECO:0007669"/>
    <property type="project" value="UniProtKB-UniPathway"/>
</dbReference>
<comment type="catalytic activity">
    <reaction evidence="1 8">
        <text>Eliminative cleavage of (1-&gt;4)-alpha-D-galacturonan to give oligosaccharides with 4-deoxy-alpha-D-galact-4-enuronosyl groups at their non-reducing ends.</text>
        <dbReference type="EC" id="4.2.2.2"/>
    </reaction>
</comment>
<dbReference type="InterPro" id="IPR002022">
    <property type="entry name" value="Pec_lyase"/>
</dbReference>
<keyword evidence="4 8" id="KW-0479">Metal-binding</keyword>
<dbReference type="HOGENOM" id="CLU_046610_0_0_1"/>
<dbReference type="EMBL" id="CM000881">
    <property type="protein sequence ID" value="PNT73153.1"/>
    <property type="molecule type" value="Genomic_DNA"/>
</dbReference>
<dbReference type="Gramene" id="KQK10478">
    <property type="protein sequence ID" value="KQK10478"/>
    <property type="gene ID" value="BRADI_2g54350v3"/>
</dbReference>
<evidence type="ECO:0000256" key="2">
    <source>
        <dbReference type="ARBA" id="ARBA00005220"/>
    </source>
</evidence>
<keyword evidence="5" id="KW-0732">Signal</keyword>
<comment type="similarity">
    <text evidence="8">Belongs to the polysaccharide lyase 1 family.</text>
</comment>
<feature type="domain" description="Pectate lyase" evidence="10">
    <location>
        <begin position="121"/>
        <end position="299"/>
    </location>
</feature>
<dbReference type="EMBL" id="CM000881">
    <property type="protein sequence ID" value="KQK10478.1"/>
    <property type="molecule type" value="Genomic_DNA"/>
</dbReference>
<evidence type="ECO:0000313" key="11">
    <source>
        <dbReference type="EMBL" id="KQK10478.1"/>
    </source>
</evidence>
<dbReference type="Gramene" id="PNT73153">
    <property type="protein sequence ID" value="PNT73153"/>
    <property type="gene ID" value="BRADI_2g54350v3"/>
</dbReference>
<dbReference type="GeneID" id="100846807"/>
<reference evidence="11 12" key="1">
    <citation type="journal article" date="2010" name="Nature">
        <title>Genome sequencing and analysis of the model grass Brachypodium distachyon.</title>
        <authorList>
            <consortium name="International Brachypodium Initiative"/>
        </authorList>
    </citation>
    <scope>NUCLEOTIDE SEQUENCE [LARGE SCALE GENOMIC DNA]</scope>
    <source>
        <strain evidence="11 12">Bd21</strain>
    </source>
</reference>
<sequence>MAPPQSDEQLGAEPAMEGLTIPPDQNDEPTMDGYTVPPHDHSVDQLIGNLPPMQDTTFIPYAAVDSSLRAMAGQAEGFGRHAIGGLHGDVYHVTTLADDGPGSLRVGCRRQEPLWIVFDVSGTIHLSSGLRVSSYKTIDGRGQRVTLSGKGLLLRECEHVILCNLEVEGGRGHDADAVQIKPRSRHVWVDRCGLRDFADGLLDVTCGSTDVTVSRCRFSAHDKAVLIGASSGHVQDRGIRVTIHHCFFDGTRQRQPRVRFGRVHLYNNYTRGWGIYAVCASVESQIVSQHNIYEAGEKKKAFMYMNEQAADRDKSSSGSIRSEGDLFLNGAEDCNENDSEENLWDFEVKNCYQSCSAQPASLALKELLEYCTGWQPVPLPEDIRFAENCAAATTDI</sequence>
<dbReference type="AlphaFoldDB" id="I1HT63"/>
<evidence type="ECO:0000313" key="12">
    <source>
        <dbReference type="EnsemblPlants" id="KQK10478"/>
    </source>
</evidence>
<dbReference type="EC" id="4.2.2.2" evidence="3 8"/>
<dbReference type="Pfam" id="PF00544">
    <property type="entry name" value="Pectate_lyase_4"/>
    <property type="match status" value="1"/>
</dbReference>
<protein>
    <recommendedName>
        <fullName evidence="3 8">Pectate lyase</fullName>
        <ecNumber evidence="3 8">4.2.2.2</ecNumber>
    </recommendedName>
</protein>
<dbReference type="FunCoup" id="I1HT63">
    <property type="interactions" value="1"/>
</dbReference>
<dbReference type="EnsemblPlants" id="PNT73153">
    <property type="protein sequence ID" value="PNT73153"/>
    <property type="gene ID" value="BRADI_2g54350v3"/>
</dbReference>
<dbReference type="eggNOG" id="ENOG502S66G">
    <property type="taxonomic scope" value="Eukaryota"/>
</dbReference>
<dbReference type="EnsemblPlants" id="KQK10478">
    <property type="protein sequence ID" value="KQK10478"/>
    <property type="gene ID" value="BRADI_2g54350v3"/>
</dbReference>
<dbReference type="KEGG" id="bdi:100846807"/>
<reference evidence="12" key="3">
    <citation type="submission" date="2018-08" db="UniProtKB">
        <authorList>
            <consortium name="EnsemblPlants"/>
        </authorList>
    </citation>
    <scope>IDENTIFICATION</scope>
    <source>
        <strain evidence="12">cv. Bd21</strain>
    </source>
</reference>